<dbReference type="GO" id="GO:0006914">
    <property type="term" value="P:autophagy"/>
    <property type="evidence" value="ECO:0007669"/>
    <property type="project" value="InterPro"/>
</dbReference>
<dbReference type="PANTHER" id="PTHR14964">
    <property type="entry name" value="NUCLEAR RECEPTOR BINDING FACTOR 2"/>
    <property type="match status" value="1"/>
</dbReference>
<proteinExistence type="predicted"/>
<accession>A0A4U1FJS5</accession>
<dbReference type="EMBL" id="RWIC01000094">
    <property type="protein sequence ID" value="TKC50158.1"/>
    <property type="molecule type" value="Genomic_DNA"/>
</dbReference>
<protein>
    <submittedName>
        <fullName evidence="3">Uncharacterized protein</fullName>
    </submittedName>
</protein>
<evidence type="ECO:0000313" key="4">
    <source>
        <dbReference type="Proteomes" id="UP000308365"/>
    </source>
</evidence>
<dbReference type="InterPro" id="IPR015056">
    <property type="entry name" value="NRBF2_C"/>
</dbReference>
<name>A0A4U1FJS5_MONMO</name>
<dbReference type="InterPro" id="IPR039679">
    <property type="entry name" value="NRBF2"/>
</dbReference>
<feature type="non-terminal residue" evidence="3">
    <location>
        <position position="1"/>
    </location>
</feature>
<sequence length="159" mass="19156">RQTYISFSIYELTWSEQAHLSLELQTDHCTKQLLLILKTWKKKSISNPMLWKLKMQILFFSRNGGPSQRQTYRNFGWGVFYEIYFLIQQQNNPAEPCIRSKAPKNDQIPINGHITKTVYLKRHMEKKLKSHVECFEPKNEKIRKENKQRKAKKIFTKFY</sequence>
<dbReference type="Proteomes" id="UP000308365">
    <property type="component" value="Unassembled WGS sequence"/>
</dbReference>
<evidence type="ECO:0000259" key="2">
    <source>
        <dbReference type="Pfam" id="PF17169"/>
    </source>
</evidence>
<evidence type="ECO:0000259" key="1">
    <source>
        <dbReference type="Pfam" id="PF08961"/>
    </source>
</evidence>
<gene>
    <name evidence="3" type="ORF">EI555_002861</name>
</gene>
<dbReference type="AlphaFoldDB" id="A0A4U1FJS5"/>
<feature type="domain" description="Nuclear receptor-binding factor 2 C-terminal" evidence="1">
    <location>
        <begin position="84"/>
        <end position="153"/>
    </location>
</feature>
<comment type="caution">
    <text evidence="3">The sequence shown here is derived from an EMBL/GenBank/DDBJ whole genome shotgun (WGS) entry which is preliminary data.</text>
</comment>
<dbReference type="Pfam" id="PF08961">
    <property type="entry name" value="NRBF2"/>
    <property type="match status" value="1"/>
</dbReference>
<dbReference type="PANTHER" id="PTHR14964:SF2">
    <property type="entry name" value="NUCLEAR RECEPTOR-BINDING FACTOR 2"/>
    <property type="match status" value="1"/>
</dbReference>
<feature type="domain" description="Nuclear receptor-binding factor 2 MIT" evidence="2">
    <location>
        <begin position="10"/>
        <end position="42"/>
    </location>
</feature>
<dbReference type="InterPro" id="IPR033393">
    <property type="entry name" value="NRBF2_MIT"/>
</dbReference>
<reference evidence="4" key="1">
    <citation type="journal article" date="2019" name="IScience">
        <title>Narwhal Genome Reveals Long-Term Low Genetic Diversity despite Current Large Abundance Size.</title>
        <authorList>
            <person name="Westbury M.V."/>
            <person name="Petersen B."/>
            <person name="Garde E."/>
            <person name="Heide-Jorgensen M.P."/>
            <person name="Lorenzen E.D."/>
        </authorList>
    </citation>
    <scope>NUCLEOTIDE SEQUENCE [LARGE SCALE GENOMIC DNA]</scope>
</reference>
<evidence type="ECO:0000313" key="3">
    <source>
        <dbReference type="EMBL" id="TKC50158.1"/>
    </source>
</evidence>
<dbReference type="Pfam" id="PF17169">
    <property type="entry name" value="NRBF2_MIT"/>
    <property type="match status" value="1"/>
</dbReference>
<organism evidence="3 4">
    <name type="scientific">Monodon monoceros</name>
    <name type="common">Narwhal</name>
    <name type="synonym">Ceratodon monodon</name>
    <dbReference type="NCBI Taxonomy" id="40151"/>
    <lineage>
        <taxon>Eukaryota</taxon>
        <taxon>Metazoa</taxon>
        <taxon>Chordata</taxon>
        <taxon>Craniata</taxon>
        <taxon>Vertebrata</taxon>
        <taxon>Euteleostomi</taxon>
        <taxon>Mammalia</taxon>
        <taxon>Eutheria</taxon>
        <taxon>Laurasiatheria</taxon>
        <taxon>Artiodactyla</taxon>
        <taxon>Whippomorpha</taxon>
        <taxon>Cetacea</taxon>
        <taxon>Odontoceti</taxon>
        <taxon>Monodontidae</taxon>
        <taxon>Monodon</taxon>
    </lineage>
</organism>